<feature type="domain" description="ESPR" evidence="2">
    <location>
        <begin position="1"/>
        <end position="45"/>
    </location>
</feature>
<dbReference type="STRING" id="477184.KYC_00970"/>
<dbReference type="InterPro" id="IPR013425">
    <property type="entry name" value="Autotrns_rpt"/>
</dbReference>
<dbReference type="Pfam" id="PF12951">
    <property type="entry name" value="PATR"/>
    <property type="match status" value="3"/>
</dbReference>
<sequence>MNRIYRIVFNRSAGVWQVAGEHARGHGKSRGRSRALGAMVALAAACGSPMAWGQSTVIVSGDVLPLNAAGWNASVDLMLGNTGAGEITVLNGGRLYSAAVGIGTGPGGVGRATVTGSTSSWSVYRDLSIGAGGIGTLNLVDGGSLVVVGGGIVSLAPVAGGTGTINIGAAPGAAPALAGTLSADELRFGAGMGTLNFNTSSSTTFSTRLASGAPGAGAINHYAGTTFLTGDSAGFQGVVNVRGGQLRILDNLGSAEARIDGGAAAGNTAGVLVAGADAEWTIADNLFVGGTGQGWLTIQNGGLVSNRFGSVNATQNGAAQVTVSASSWNNSLALLVGADGGGGTVSVQNQGQLTSVDGYVGRNAGADGSVTVRGAGSAWTNSGFLRVGDMGGKGLLSIQNGGVVSNTDSIVGSMDGSVGNVEVRGAGAVWNNLGSMTLGYGLGVNAGTLTVADGGEVNVGASGTGAIALAPSAFLFYRPSGTINIGGQAGQAAAGAGAINASAIQFGAGDATVNFNHTDAGYRFTAALDSGTNSGASHRVNQIAGTTVLAGANGGFKGKTTVSGGKLVVLGTLGGSAEVTGGVLQYGDGATGAANSLFGNLSVTGAGSTLAVQRPATLAVAGGISLSGGSVLDIASGGTGPSVVADRVTLGNGAEFRLSGISDKTGLDAVLIDTARGISGDFSAVTVGGFAGEVDYLTVHTGKSADGLQYRATYDLSWTAANNLAHGAFTLTNASDRFDLGVALSDQAANPATGWNGKTLTKAGAGTLVLSGDNRYTGGTVIAGGVVEVSRDANLGDAAGGLSFQGGALTATASFDTARAITLAQDGRFDVAAGATLGLAGTVSGGADLIMRGAGTLRLDNAGNAYGNTWIQAGTLVGSASSIRGNVVNDGALVFEQAADGAFDGAISGG</sequence>
<evidence type="ECO:0000259" key="2">
    <source>
        <dbReference type="Pfam" id="PF13018"/>
    </source>
</evidence>
<evidence type="ECO:0000313" key="4">
    <source>
        <dbReference type="Proteomes" id="UP000003113"/>
    </source>
</evidence>
<dbReference type="NCBIfam" id="TIGR02601">
    <property type="entry name" value="autotrns_rpt"/>
    <property type="match status" value="1"/>
</dbReference>
<dbReference type="Pfam" id="PF13018">
    <property type="entry name" value="ESPR"/>
    <property type="match status" value="1"/>
</dbReference>
<comment type="caution">
    <text evidence="3">The sequence shown here is derived from an EMBL/GenBank/DDBJ whole genome shotgun (WGS) entry which is preliminary data.</text>
</comment>
<keyword evidence="1" id="KW-0732">Signal</keyword>
<dbReference type="Proteomes" id="UP000003113">
    <property type="component" value="Unassembled WGS sequence"/>
</dbReference>
<accession>H0F0B3</accession>
<dbReference type="AlphaFoldDB" id="H0F0B3"/>
<dbReference type="NCBIfam" id="TIGR04393">
    <property type="entry name" value="rpt_T5SS_PEPC"/>
    <property type="match status" value="4"/>
</dbReference>
<dbReference type="InterPro" id="IPR030895">
    <property type="entry name" value="T5SS_PEPC_rpt"/>
</dbReference>
<organism evidence="3 4">
    <name type="scientific">Achromobacter arsenitoxydans SY8</name>
    <dbReference type="NCBI Taxonomy" id="477184"/>
    <lineage>
        <taxon>Bacteria</taxon>
        <taxon>Pseudomonadati</taxon>
        <taxon>Pseudomonadota</taxon>
        <taxon>Betaproteobacteria</taxon>
        <taxon>Burkholderiales</taxon>
        <taxon>Alcaligenaceae</taxon>
        <taxon>Achromobacter</taxon>
    </lineage>
</organism>
<proteinExistence type="predicted"/>
<keyword evidence="4" id="KW-1185">Reference proteome</keyword>
<dbReference type="InterPro" id="IPR024973">
    <property type="entry name" value="ESPR"/>
</dbReference>
<dbReference type="RefSeq" id="WP_008157893.1">
    <property type="nucleotide sequence ID" value="NZ_AGUF01000006.1"/>
</dbReference>
<dbReference type="EMBL" id="AGUF01000006">
    <property type="protein sequence ID" value="EHK68276.1"/>
    <property type="molecule type" value="Genomic_DNA"/>
</dbReference>
<gene>
    <name evidence="3" type="ORF">KYC_00970</name>
</gene>
<name>H0F0B3_9BURK</name>
<evidence type="ECO:0000313" key="3">
    <source>
        <dbReference type="EMBL" id="EHK68276.1"/>
    </source>
</evidence>
<dbReference type="eggNOG" id="COG3210">
    <property type="taxonomic scope" value="Bacteria"/>
</dbReference>
<evidence type="ECO:0000256" key="1">
    <source>
        <dbReference type="ARBA" id="ARBA00022729"/>
    </source>
</evidence>
<protein>
    <submittedName>
        <fullName evidence="3">Outer membrane autotransporter barrel domain-containing protein 9</fullName>
    </submittedName>
</protein>
<feature type="non-terminal residue" evidence="3">
    <location>
        <position position="910"/>
    </location>
</feature>
<reference evidence="3 4" key="1">
    <citation type="journal article" date="2012" name="J. Bacteriol.">
        <title>Genome sequence of the highly efficient arsenite-oxidizing bacterium Achromobacter arsenitoxydans SY8.</title>
        <authorList>
            <person name="Li X."/>
            <person name="Hu Y."/>
            <person name="Gong J."/>
            <person name="Lin Y."/>
            <person name="Johnstone L."/>
            <person name="Rensing C."/>
            <person name="Wang G."/>
        </authorList>
    </citation>
    <scope>NUCLEOTIDE SEQUENCE [LARGE SCALE GENOMIC DNA]</scope>
    <source>
        <strain evidence="3 4">SY8</strain>
    </source>
</reference>